<evidence type="ECO:0000313" key="1">
    <source>
        <dbReference type="EMBL" id="QJB32507.1"/>
    </source>
</evidence>
<dbReference type="AlphaFoldDB" id="A0AAE7D7L4"/>
<gene>
    <name evidence="1" type="ORF">HF329_14720</name>
</gene>
<dbReference type="KEGG" id="coy:HF329_14720"/>
<sequence length="145" mass="16519">MNSNQDISEKYRKYLLAVRLSGKVYYTVWGADLTSETQDKWLTDIDGHILLFVSPEVLYTEVLLMDDVFDKTQTQDWALAMAGSSDPYYIVDLDLLNSAKSCPDDLATHYINLGLLEDFAIQGDDQQLLSLFDNDIIGRFREVPP</sequence>
<accession>A0AAE7D7L4</accession>
<protein>
    <submittedName>
        <fullName evidence="1">Uncharacterized protein</fullName>
    </submittedName>
</protein>
<evidence type="ECO:0000313" key="2">
    <source>
        <dbReference type="Proteomes" id="UP000502421"/>
    </source>
</evidence>
<organism evidence="1 2">
    <name type="scientific">Chitinophaga oryzae</name>
    <dbReference type="NCBI Taxonomy" id="2725414"/>
    <lineage>
        <taxon>Bacteria</taxon>
        <taxon>Pseudomonadati</taxon>
        <taxon>Bacteroidota</taxon>
        <taxon>Chitinophagia</taxon>
        <taxon>Chitinophagales</taxon>
        <taxon>Chitinophagaceae</taxon>
        <taxon>Chitinophaga</taxon>
    </lineage>
</organism>
<name>A0AAE7D7L4_9BACT</name>
<reference evidence="2" key="1">
    <citation type="submission" date="2020-04" db="EMBL/GenBank/DDBJ databases">
        <authorList>
            <person name="Kittiwongwattana C."/>
        </authorList>
    </citation>
    <scope>NUCLEOTIDE SEQUENCE [LARGE SCALE GENOMIC DNA]</scope>
    <source>
        <strain evidence="2">1310</strain>
    </source>
</reference>
<dbReference type="EMBL" id="CP051205">
    <property type="protein sequence ID" value="QJB32507.1"/>
    <property type="molecule type" value="Genomic_DNA"/>
</dbReference>
<dbReference type="RefSeq" id="WP_168804762.1">
    <property type="nucleotide sequence ID" value="NZ_CP051205.1"/>
</dbReference>
<proteinExistence type="predicted"/>
<dbReference type="Proteomes" id="UP000502421">
    <property type="component" value="Chromosome"/>
</dbReference>